<dbReference type="SUPFAM" id="SSF57667">
    <property type="entry name" value="beta-beta-alpha zinc fingers"/>
    <property type="match status" value="1"/>
</dbReference>
<protein>
    <recommendedName>
        <fullName evidence="1">C2H2-type domain-containing protein</fullName>
    </recommendedName>
</protein>
<gene>
    <name evidence="2" type="ORF">METZ01_LOCUS401400</name>
</gene>
<dbReference type="InterPro" id="IPR036236">
    <property type="entry name" value="Znf_C2H2_sf"/>
</dbReference>
<sequence>MYKCEYCTKIFKKESTLAVHMCEQKRRIVQKGQKHVQLGFRAYQLFYKIGTNTKNDKTYEEFAKSQYYISFCKFGYYCRDIGIDDVPGYATWLIRNQIKLDNWGKDGQFA</sequence>
<dbReference type="PROSITE" id="PS50157">
    <property type="entry name" value="ZINC_FINGER_C2H2_2"/>
    <property type="match status" value="1"/>
</dbReference>
<evidence type="ECO:0000313" key="2">
    <source>
        <dbReference type="EMBL" id="SVD48546.1"/>
    </source>
</evidence>
<organism evidence="2">
    <name type="scientific">marine metagenome</name>
    <dbReference type="NCBI Taxonomy" id="408172"/>
    <lineage>
        <taxon>unclassified sequences</taxon>
        <taxon>metagenomes</taxon>
        <taxon>ecological metagenomes</taxon>
    </lineage>
</organism>
<accession>A0A382VPN5</accession>
<feature type="domain" description="C2H2-type" evidence="1">
    <location>
        <begin position="2"/>
        <end position="35"/>
    </location>
</feature>
<dbReference type="AlphaFoldDB" id="A0A382VPN5"/>
<dbReference type="EMBL" id="UINC01153691">
    <property type="protein sequence ID" value="SVD48546.1"/>
    <property type="molecule type" value="Genomic_DNA"/>
</dbReference>
<proteinExistence type="predicted"/>
<evidence type="ECO:0000259" key="1">
    <source>
        <dbReference type="PROSITE" id="PS50157"/>
    </source>
</evidence>
<reference evidence="2" key="1">
    <citation type="submission" date="2018-05" db="EMBL/GenBank/DDBJ databases">
        <authorList>
            <person name="Lanie J.A."/>
            <person name="Ng W.-L."/>
            <person name="Kazmierczak K.M."/>
            <person name="Andrzejewski T.M."/>
            <person name="Davidsen T.M."/>
            <person name="Wayne K.J."/>
            <person name="Tettelin H."/>
            <person name="Glass J.I."/>
            <person name="Rusch D."/>
            <person name="Podicherti R."/>
            <person name="Tsui H.-C.T."/>
            <person name="Winkler M.E."/>
        </authorList>
    </citation>
    <scope>NUCLEOTIDE SEQUENCE</scope>
</reference>
<dbReference type="InterPro" id="IPR013087">
    <property type="entry name" value="Znf_C2H2_type"/>
</dbReference>
<feature type="non-terminal residue" evidence="2">
    <location>
        <position position="110"/>
    </location>
</feature>
<name>A0A382VPN5_9ZZZZ</name>